<dbReference type="AlphaFoldDB" id="A0A119CVA3"/>
<keyword evidence="1" id="KW-0812">Transmembrane</keyword>
<keyword evidence="1" id="KW-0472">Membrane</keyword>
<reference evidence="2 3" key="1">
    <citation type="journal article" date="2015" name="Appl. Environ. Microbiol.">
        <title>Aerobic and Anaerobic Thiosulfate Oxidation by a Cold-Adapted, Subglacial Chemoautotroph.</title>
        <authorList>
            <person name="Harrold Z.R."/>
            <person name="Skidmore M.L."/>
            <person name="Hamilton T.L."/>
            <person name="Desch L."/>
            <person name="Amada K."/>
            <person name="van Gelder W."/>
            <person name="Glover K."/>
            <person name="Roden E.E."/>
            <person name="Boyd E.S."/>
        </authorList>
    </citation>
    <scope>NUCLEOTIDE SEQUENCE [LARGE SCALE GENOMIC DNA]</scope>
    <source>
        <strain evidence="2 3">RG</strain>
    </source>
</reference>
<protein>
    <recommendedName>
        <fullName evidence="4">GyrI-like small molecule binding domain-containing protein</fullName>
    </recommendedName>
</protein>
<evidence type="ECO:0000313" key="2">
    <source>
        <dbReference type="EMBL" id="KVW94697.1"/>
    </source>
</evidence>
<dbReference type="EMBL" id="LDUG01000033">
    <property type="protein sequence ID" value="KVW94697.1"/>
    <property type="molecule type" value="Genomic_DNA"/>
</dbReference>
<evidence type="ECO:0008006" key="4">
    <source>
        <dbReference type="Google" id="ProtNLM"/>
    </source>
</evidence>
<keyword evidence="1" id="KW-1133">Transmembrane helix</keyword>
<dbReference type="STRING" id="1123392.GCA_000376425_01295"/>
<comment type="caution">
    <text evidence="2">The sequence shown here is derived from an EMBL/GenBank/DDBJ whole genome shotgun (WGS) entry which is preliminary data.</text>
</comment>
<feature type="transmembrane region" description="Helical" evidence="1">
    <location>
        <begin position="7"/>
        <end position="25"/>
    </location>
</feature>
<gene>
    <name evidence="2" type="ORF">ABW22_11700</name>
</gene>
<dbReference type="RefSeq" id="WP_059756712.1">
    <property type="nucleotide sequence ID" value="NZ_LDUG01000033.1"/>
</dbReference>
<evidence type="ECO:0000313" key="3">
    <source>
        <dbReference type="Proteomes" id="UP000064243"/>
    </source>
</evidence>
<organism evidence="2 3">
    <name type="scientific">Thiobacillus denitrificans</name>
    <dbReference type="NCBI Taxonomy" id="36861"/>
    <lineage>
        <taxon>Bacteria</taxon>
        <taxon>Pseudomonadati</taxon>
        <taxon>Pseudomonadota</taxon>
        <taxon>Betaproteobacteria</taxon>
        <taxon>Nitrosomonadales</taxon>
        <taxon>Thiobacillaceae</taxon>
        <taxon>Thiobacillus</taxon>
    </lineage>
</organism>
<dbReference type="OrthoDB" id="8560358at2"/>
<sequence length="175" mass="19324">MFKKQWPAFVLAFILPLLAVFWWWGGFNPVSVTETEAGPYRYAYLDYDGPISNLRKSHRTALDHFTAAKVAAGDTISVILTDPRVADGKVRAQLGYTLAENAPIPDGLKEGRIERRPVFAAKVQAAVLLAPSKAYQALSDTLESRGQAIVMPTVELYRPAGQANRIGSFTLEMNR</sequence>
<dbReference type="PATRIC" id="fig|36861.3.peg.2120"/>
<evidence type="ECO:0000256" key="1">
    <source>
        <dbReference type="SAM" id="Phobius"/>
    </source>
</evidence>
<proteinExistence type="predicted"/>
<dbReference type="Proteomes" id="UP000064243">
    <property type="component" value="Unassembled WGS sequence"/>
</dbReference>
<accession>A0A119CVA3</accession>
<keyword evidence="3" id="KW-1185">Reference proteome</keyword>
<name>A0A119CVA3_THIDE</name>